<keyword evidence="2" id="KW-0472">Membrane</keyword>
<dbReference type="PANTHER" id="PTHR42069">
    <property type="entry name" value="HYPHAL ANASTAMOSIS-8 PROTEIN"/>
    <property type="match status" value="1"/>
</dbReference>
<proteinExistence type="predicted"/>
<name>A0A136JKS0_9PEZI</name>
<dbReference type="OrthoDB" id="3890746at2759"/>
<dbReference type="EMBL" id="KQ964245">
    <property type="protein sequence ID" value="KXJ97726.1"/>
    <property type="molecule type" value="Genomic_DNA"/>
</dbReference>
<feature type="transmembrane region" description="Helical" evidence="2">
    <location>
        <begin position="88"/>
        <end position="109"/>
    </location>
</feature>
<organism evidence="3 4">
    <name type="scientific">Microdochium bolleyi</name>
    <dbReference type="NCBI Taxonomy" id="196109"/>
    <lineage>
        <taxon>Eukaryota</taxon>
        <taxon>Fungi</taxon>
        <taxon>Dikarya</taxon>
        <taxon>Ascomycota</taxon>
        <taxon>Pezizomycotina</taxon>
        <taxon>Sordariomycetes</taxon>
        <taxon>Xylariomycetidae</taxon>
        <taxon>Xylariales</taxon>
        <taxon>Microdochiaceae</taxon>
        <taxon>Microdochium</taxon>
    </lineage>
</organism>
<dbReference type="InParanoid" id="A0A136JKS0"/>
<keyword evidence="4" id="KW-1185">Reference proteome</keyword>
<keyword evidence="2" id="KW-0812">Transmembrane</keyword>
<protein>
    <submittedName>
        <fullName evidence="3">Uncharacterized protein</fullName>
    </submittedName>
</protein>
<feature type="transmembrane region" description="Helical" evidence="2">
    <location>
        <begin position="39"/>
        <end position="63"/>
    </location>
</feature>
<feature type="compositionally biased region" description="Polar residues" evidence="1">
    <location>
        <begin position="15"/>
        <end position="27"/>
    </location>
</feature>
<accession>A0A136JKS0</accession>
<sequence>MAFAEKSQEAGFQVEISSQHDQSQDAPQKSGKMFESAQLALHCLGLLCGFVVLGTSASTASVFNSTNLSSDFDLPLWPEDFDMRPTNALIAGGVLVVLSNLVALVFAHIRMLRDKRTVHCLVDVAAPTIGFVSIFVAIVLFYAVNASTTTDTIQSWSCQWDFTTMNVKPYFSSVCKESKTALYLSIILIPVELAAVALATRRLLLHKKSQLNQKASRSSSPSIA</sequence>
<dbReference type="PANTHER" id="PTHR42069:SF1">
    <property type="entry name" value="MARVEL DOMAIN-CONTAINING PROTEIN"/>
    <property type="match status" value="1"/>
</dbReference>
<feature type="region of interest" description="Disordered" evidence="1">
    <location>
        <begin position="1"/>
        <end position="29"/>
    </location>
</feature>
<keyword evidence="2" id="KW-1133">Transmembrane helix</keyword>
<evidence type="ECO:0000256" key="2">
    <source>
        <dbReference type="SAM" id="Phobius"/>
    </source>
</evidence>
<gene>
    <name evidence="3" type="ORF">Micbo1qcDRAFT_230306</name>
</gene>
<dbReference type="AlphaFoldDB" id="A0A136JKS0"/>
<evidence type="ECO:0000256" key="1">
    <source>
        <dbReference type="SAM" id="MobiDB-lite"/>
    </source>
</evidence>
<feature type="transmembrane region" description="Helical" evidence="2">
    <location>
        <begin position="181"/>
        <end position="200"/>
    </location>
</feature>
<feature type="transmembrane region" description="Helical" evidence="2">
    <location>
        <begin position="121"/>
        <end position="144"/>
    </location>
</feature>
<dbReference type="Proteomes" id="UP000070501">
    <property type="component" value="Unassembled WGS sequence"/>
</dbReference>
<evidence type="ECO:0000313" key="4">
    <source>
        <dbReference type="Proteomes" id="UP000070501"/>
    </source>
</evidence>
<evidence type="ECO:0000313" key="3">
    <source>
        <dbReference type="EMBL" id="KXJ97726.1"/>
    </source>
</evidence>
<reference evidence="4" key="1">
    <citation type="submission" date="2016-02" db="EMBL/GenBank/DDBJ databases">
        <title>Draft genome sequence of Microdochium bolleyi, a fungal endophyte of beachgrass.</title>
        <authorList>
            <consortium name="DOE Joint Genome Institute"/>
            <person name="David A.S."/>
            <person name="May G."/>
            <person name="Haridas S."/>
            <person name="Lim J."/>
            <person name="Wang M."/>
            <person name="Labutti K."/>
            <person name="Lipzen A."/>
            <person name="Barry K."/>
            <person name="Grigoriev I.V."/>
        </authorList>
    </citation>
    <scope>NUCLEOTIDE SEQUENCE [LARGE SCALE GENOMIC DNA]</scope>
    <source>
        <strain evidence="4">J235TASD1</strain>
    </source>
</reference>